<proteinExistence type="predicted"/>
<reference evidence="1 2" key="1">
    <citation type="submission" date="2018-05" db="EMBL/GenBank/DDBJ databases">
        <title>Draft genome of Methanospirillum lacunae Ki8-1.</title>
        <authorList>
            <person name="Dueholm M.S."/>
            <person name="Nielsen P.H."/>
            <person name="Bakmann L.F."/>
            <person name="Otzen D.E."/>
        </authorList>
    </citation>
    <scope>NUCLEOTIDE SEQUENCE [LARGE SCALE GENOMIC DNA]</scope>
    <source>
        <strain evidence="1 2">Ki8-1</strain>
    </source>
</reference>
<sequence length="107" mass="12550">MSSDETDICFDINFAELSIFKLKYLIEIAFKTDYMPADPHFCQNCQFCLPILGKNKEILRLECWRFPPVPLYAGSDSEGKPRTSFVRPRVEGSWKCGEWKEKKIGYW</sequence>
<evidence type="ECO:0000313" key="1">
    <source>
        <dbReference type="EMBL" id="PWR74124.1"/>
    </source>
</evidence>
<gene>
    <name evidence="1" type="ORF">DK846_02925</name>
</gene>
<evidence type="ECO:0000313" key="2">
    <source>
        <dbReference type="Proteomes" id="UP000245657"/>
    </source>
</evidence>
<organism evidence="1 2">
    <name type="scientific">Methanospirillum lacunae</name>
    <dbReference type="NCBI Taxonomy" id="668570"/>
    <lineage>
        <taxon>Archaea</taxon>
        <taxon>Methanobacteriati</taxon>
        <taxon>Methanobacteriota</taxon>
        <taxon>Stenosarchaea group</taxon>
        <taxon>Methanomicrobia</taxon>
        <taxon>Methanomicrobiales</taxon>
        <taxon>Methanospirillaceae</taxon>
        <taxon>Methanospirillum</taxon>
    </lineage>
</organism>
<protein>
    <submittedName>
        <fullName evidence="1">Uncharacterized protein</fullName>
    </submittedName>
</protein>
<accession>A0A2V2N199</accession>
<comment type="caution">
    <text evidence="1">The sequence shown here is derived from an EMBL/GenBank/DDBJ whole genome shotgun (WGS) entry which is preliminary data.</text>
</comment>
<dbReference type="AlphaFoldDB" id="A0A2V2N199"/>
<keyword evidence="2" id="KW-1185">Reference proteome</keyword>
<name>A0A2V2N199_9EURY</name>
<dbReference type="EMBL" id="QGMY01000002">
    <property type="protein sequence ID" value="PWR74124.1"/>
    <property type="molecule type" value="Genomic_DNA"/>
</dbReference>
<dbReference type="Proteomes" id="UP000245657">
    <property type="component" value="Unassembled WGS sequence"/>
</dbReference>